<dbReference type="Gene3D" id="3.30.70.330">
    <property type="match status" value="1"/>
</dbReference>
<gene>
    <name evidence="5" type="ORF">BCR35DRAFT_109955</name>
</gene>
<dbReference type="OrthoDB" id="1099063at2759"/>
<dbReference type="InterPro" id="IPR050907">
    <property type="entry name" value="SRSF"/>
</dbReference>
<dbReference type="Pfam" id="PF00076">
    <property type="entry name" value="RRM_1"/>
    <property type="match status" value="1"/>
</dbReference>
<keyword evidence="1" id="KW-0694">RNA-binding</keyword>
<evidence type="ECO:0000256" key="3">
    <source>
        <dbReference type="SAM" id="Phobius"/>
    </source>
</evidence>
<evidence type="ECO:0000313" key="5">
    <source>
        <dbReference type="EMBL" id="ORY90932.1"/>
    </source>
</evidence>
<name>A0A1Y2G4G5_9BASI</name>
<dbReference type="InterPro" id="IPR000504">
    <property type="entry name" value="RRM_dom"/>
</dbReference>
<proteinExistence type="predicted"/>
<evidence type="ECO:0000256" key="1">
    <source>
        <dbReference type="PROSITE-ProRule" id="PRU00176"/>
    </source>
</evidence>
<organism evidence="5 6">
    <name type="scientific">Leucosporidium creatinivorum</name>
    <dbReference type="NCBI Taxonomy" id="106004"/>
    <lineage>
        <taxon>Eukaryota</taxon>
        <taxon>Fungi</taxon>
        <taxon>Dikarya</taxon>
        <taxon>Basidiomycota</taxon>
        <taxon>Pucciniomycotina</taxon>
        <taxon>Microbotryomycetes</taxon>
        <taxon>Leucosporidiales</taxon>
        <taxon>Leucosporidium</taxon>
    </lineage>
</organism>
<feature type="region of interest" description="Disordered" evidence="2">
    <location>
        <begin position="126"/>
        <end position="243"/>
    </location>
</feature>
<dbReference type="PROSITE" id="PS50102">
    <property type="entry name" value="RRM"/>
    <property type="match status" value="1"/>
</dbReference>
<dbReference type="InterPro" id="IPR012677">
    <property type="entry name" value="Nucleotide-bd_a/b_plait_sf"/>
</dbReference>
<evidence type="ECO:0000259" key="4">
    <source>
        <dbReference type="PROSITE" id="PS50102"/>
    </source>
</evidence>
<dbReference type="SMART" id="SM00360">
    <property type="entry name" value="RRM"/>
    <property type="match status" value="1"/>
</dbReference>
<evidence type="ECO:0000256" key="2">
    <source>
        <dbReference type="SAM" id="MobiDB-lite"/>
    </source>
</evidence>
<feature type="domain" description="RRM" evidence="4">
    <location>
        <begin position="56"/>
        <end position="125"/>
    </location>
</feature>
<sequence length="380" mass="39765">MDPSVTPSGSNGMPPLAQPPPPAPTSDSGTQYSGSGRPIPRVSGAGAPLTGTYNPQKVYIGNLPETATLADLEDCFGQIGQCTCSIKRGFGFVEYLDAACAAEAVAKYHEGHFLGAQIKVELSHQRAPVARGDEGGRFPSRNPPGSDRPSDSRKPMHINGPPGQDRRKGGNPRFGGPGPGPYGGRPDQFAPQGGPGFANSRFGPPPPRDGPFPPRGGPFPPRGGDAPYGGPPGPDRYRDDYRAGPPPQRLTVLILATVVGVTSTLGTVLLLPRAILVGLLLPSGATATEVRLLLLAMLALPSTLTTMRLAVTTMRPTPLPVALPRMLLPLPFLAMLPLLRMATPVLPRFLLLATLTASTVMAKLLDLPPTLLPLMPLAVL</sequence>
<accession>A0A1Y2G4G5</accession>
<dbReference type="SUPFAM" id="SSF54928">
    <property type="entry name" value="RNA-binding domain, RBD"/>
    <property type="match status" value="1"/>
</dbReference>
<feature type="transmembrane region" description="Helical" evidence="3">
    <location>
        <begin position="250"/>
        <end position="271"/>
    </location>
</feature>
<keyword evidence="3" id="KW-0472">Membrane</keyword>
<dbReference type="EMBL" id="MCGR01000003">
    <property type="protein sequence ID" value="ORY90932.1"/>
    <property type="molecule type" value="Genomic_DNA"/>
</dbReference>
<feature type="compositionally biased region" description="Pro residues" evidence="2">
    <location>
        <begin position="203"/>
        <end position="221"/>
    </location>
</feature>
<comment type="caution">
    <text evidence="5">The sequence shown here is derived from an EMBL/GenBank/DDBJ whole genome shotgun (WGS) entry which is preliminary data.</text>
</comment>
<dbReference type="InterPro" id="IPR035979">
    <property type="entry name" value="RBD_domain_sf"/>
</dbReference>
<reference evidence="5 6" key="1">
    <citation type="submission" date="2016-07" db="EMBL/GenBank/DDBJ databases">
        <title>Pervasive Adenine N6-methylation of Active Genes in Fungi.</title>
        <authorList>
            <consortium name="DOE Joint Genome Institute"/>
            <person name="Mondo S.J."/>
            <person name="Dannebaum R.O."/>
            <person name="Kuo R.C."/>
            <person name="Labutti K."/>
            <person name="Haridas S."/>
            <person name="Kuo A."/>
            <person name="Salamov A."/>
            <person name="Ahrendt S.R."/>
            <person name="Lipzen A."/>
            <person name="Sullivan W."/>
            <person name="Andreopoulos W.B."/>
            <person name="Clum A."/>
            <person name="Lindquist E."/>
            <person name="Daum C."/>
            <person name="Ramamoorthy G.K."/>
            <person name="Gryganskyi A."/>
            <person name="Culley D."/>
            <person name="Magnuson J.K."/>
            <person name="James T.Y."/>
            <person name="O'Malley M.A."/>
            <person name="Stajich J.E."/>
            <person name="Spatafora J.W."/>
            <person name="Visel A."/>
            <person name="Grigoriev I.V."/>
        </authorList>
    </citation>
    <scope>NUCLEOTIDE SEQUENCE [LARGE SCALE GENOMIC DNA]</scope>
    <source>
        <strain evidence="5 6">62-1032</strain>
    </source>
</reference>
<feature type="region of interest" description="Disordered" evidence="2">
    <location>
        <begin position="1"/>
        <end position="48"/>
    </location>
</feature>
<dbReference type="PANTHER" id="PTHR23147">
    <property type="entry name" value="SERINE/ARGININE RICH SPLICING FACTOR"/>
    <property type="match status" value="1"/>
</dbReference>
<keyword evidence="3" id="KW-1133">Transmembrane helix</keyword>
<feature type="compositionally biased region" description="Polar residues" evidence="2">
    <location>
        <begin position="25"/>
        <end position="34"/>
    </location>
</feature>
<dbReference type="Proteomes" id="UP000193467">
    <property type="component" value="Unassembled WGS sequence"/>
</dbReference>
<feature type="compositionally biased region" description="Polar residues" evidence="2">
    <location>
        <begin position="1"/>
        <end position="11"/>
    </location>
</feature>
<feature type="transmembrane region" description="Helical" evidence="3">
    <location>
        <begin position="292"/>
        <end position="310"/>
    </location>
</feature>
<keyword evidence="3" id="KW-0812">Transmembrane</keyword>
<dbReference type="GO" id="GO:0003723">
    <property type="term" value="F:RNA binding"/>
    <property type="evidence" value="ECO:0007669"/>
    <property type="project" value="UniProtKB-UniRule"/>
</dbReference>
<feature type="compositionally biased region" description="Gly residues" evidence="2">
    <location>
        <begin position="172"/>
        <end position="183"/>
    </location>
</feature>
<evidence type="ECO:0000313" key="6">
    <source>
        <dbReference type="Proteomes" id="UP000193467"/>
    </source>
</evidence>
<dbReference type="STRING" id="106004.A0A1Y2G4G5"/>
<protein>
    <recommendedName>
        <fullName evidence="4">RRM domain-containing protein</fullName>
    </recommendedName>
</protein>
<keyword evidence="6" id="KW-1185">Reference proteome</keyword>
<dbReference type="AlphaFoldDB" id="A0A1Y2G4G5"/>
<dbReference type="InParanoid" id="A0A1Y2G4G5"/>